<accession>A0AC34R0M7</accession>
<organism evidence="1 2">
    <name type="scientific">Panagrolaimus sp. JU765</name>
    <dbReference type="NCBI Taxonomy" id="591449"/>
    <lineage>
        <taxon>Eukaryota</taxon>
        <taxon>Metazoa</taxon>
        <taxon>Ecdysozoa</taxon>
        <taxon>Nematoda</taxon>
        <taxon>Chromadorea</taxon>
        <taxon>Rhabditida</taxon>
        <taxon>Tylenchina</taxon>
        <taxon>Panagrolaimomorpha</taxon>
        <taxon>Panagrolaimoidea</taxon>
        <taxon>Panagrolaimidae</taxon>
        <taxon>Panagrolaimus</taxon>
    </lineage>
</organism>
<sequence length="316" mass="35923">MSLEWGTIKRSILVVLCPINNAINIFMLYMIHNHSSKALSSYKKILYLGTIFDLFSANAAALSGMVIMVKYGYQFVLIQGIFGPLPEPFSGLAYSLYHLSQYIILAEVAVQFIYRLYLVYLDKPLGWTPVLIMIGVTFICSGANSYRRFSEFIRKHESSHDDMVKSFGWIDDKTGKVYDYAMFSTTTNNLPSYIIIGVSYFIIVVCALAVYVRVRIGVYQLQSFNATIHRQTTIVLCLEAIIPFFAVVLPSSIYFLSVVFNISVTWLDSVGTIFSFFDPLINALVKLIVIRCYRTTLLTWLRQTLPQNNQVSTTLQ</sequence>
<protein>
    <submittedName>
        <fullName evidence="2">G protein-coupled receptor</fullName>
    </submittedName>
</protein>
<evidence type="ECO:0000313" key="1">
    <source>
        <dbReference type="Proteomes" id="UP000887576"/>
    </source>
</evidence>
<reference evidence="2" key="1">
    <citation type="submission" date="2022-11" db="UniProtKB">
        <authorList>
            <consortium name="WormBaseParasite"/>
        </authorList>
    </citation>
    <scope>IDENTIFICATION</scope>
</reference>
<evidence type="ECO:0000313" key="2">
    <source>
        <dbReference type="WBParaSite" id="JU765_v2.g2222.t1"/>
    </source>
</evidence>
<proteinExistence type="predicted"/>
<dbReference type="Proteomes" id="UP000887576">
    <property type="component" value="Unplaced"/>
</dbReference>
<dbReference type="WBParaSite" id="JU765_v2.g2222.t1">
    <property type="protein sequence ID" value="JU765_v2.g2222.t1"/>
    <property type="gene ID" value="JU765_v2.g2222"/>
</dbReference>
<name>A0AC34R0M7_9BILA</name>